<evidence type="ECO:0000313" key="2">
    <source>
        <dbReference type="Proteomes" id="UP000507470"/>
    </source>
</evidence>
<protein>
    <submittedName>
        <fullName evidence="1">Uncharacterized protein</fullName>
    </submittedName>
</protein>
<evidence type="ECO:0000313" key="1">
    <source>
        <dbReference type="EMBL" id="CAC5365397.1"/>
    </source>
</evidence>
<dbReference type="AlphaFoldDB" id="A0A6J8AF81"/>
<organism evidence="1 2">
    <name type="scientific">Mytilus coruscus</name>
    <name type="common">Sea mussel</name>
    <dbReference type="NCBI Taxonomy" id="42192"/>
    <lineage>
        <taxon>Eukaryota</taxon>
        <taxon>Metazoa</taxon>
        <taxon>Spiralia</taxon>
        <taxon>Lophotrochozoa</taxon>
        <taxon>Mollusca</taxon>
        <taxon>Bivalvia</taxon>
        <taxon>Autobranchia</taxon>
        <taxon>Pteriomorphia</taxon>
        <taxon>Mytilida</taxon>
        <taxon>Mytiloidea</taxon>
        <taxon>Mytilidae</taxon>
        <taxon>Mytilinae</taxon>
        <taxon>Mytilus</taxon>
    </lineage>
</organism>
<name>A0A6J8AF81_MYTCO</name>
<dbReference type="Proteomes" id="UP000507470">
    <property type="component" value="Unassembled WGS sequence"/>
</dbReference>
<dbReference type="OrthoDB" id="6125656at2759"/>
<gene>
    <name evidence="1" type="ORF">MCOR_6092</name>
</gene>
<proteinExistence type="predicted"/>
<keyword evidence="2" id="KW-1185">Reference proteome</keyword>
<sequence>MIGWFSIESYVDEKKLLFLGRICNLSCESVSFRILIRRVNDFKYNDGSHSNLGFTVDIMNILQKYDLSTYFDDFCETGLFPSPLVWKRIVKTAVAAFEIVNWTRRINIDDDFVAFKTIKKAYAPHSAWTRALKHPNLRKQAYYLISVCCLVRDNGNGQYILCDRCGRMFLDPLVHAIASCDYLDETRDNFWCEIININPINFSIFLANMSDEELFYYLLSCNSDNFPLETDLLETFQAICVRFIYKFETLLQD</sequence>
<reference evidence="1 2" key="1">
    <citation type="submission" date="2020-06" db="EMBL/GenBank/DDBJ databases">
        <authorList>
            <person name="Li R."/>
            <person name="Bekaert M."/>
        </authorList>
    </citation>
    <scope>NUCLEOTIDE SEQUENCE [LARGE SCALE GENOMIC DNA]</scope>
    <source>
        <strain evidence="2">wild</strain>
    </source>
</reference>
<accession>A0A6J8AF81</accession>
<dbReference type="EMBL" id="CACVKT020001120">
    <property type="protein sequence ID" value="CAC5365397.1"/>
    <property type="molecule type" value="Genomic_DNA"/>
</dbReference>